<dbReference type="Proteomes" id="UP001620626">
    <property type="component" value="Unassembled WGS sequence"/>
</dbReference>
<accession>A0ABD2HVW5</accession>
<name>A0ABD2HVW5_9BILA</name>
<reference evidence="1 2" key="1">
    <citation type="submission" date="2024-10" db="EMBL/GenBank/DDBJ databases">
        <authorList>
            <person name="Kim D."/>
        </authorList>
    </citation>
    <scope>NUCLEOTIDE SEQUENCE [LARGE SCALE GENOMIC DNA]</scope>
    <source>
        <strain evidence="1">BH-2024</strain>
    </source>
</reference>
<gene>
    <name evidence="1" type="ORF">niasHT_036424</name>
</gene>
<dbReference type="EMBL" id="JBICBT010001391">
    <property type="protein sequence ID" value="KAL3069632.1"/>
    <property type="molecule type" value="Genomic_DNA"/>
</dbReference>
<comment type="caution">
    <text evidence="1">The sequence shown here is derived from an EMBL/GenBank/DDBJ whole genome shotgun (WGS) entry which is preliminary data.</text>
</comment>
<organism evidence="1 2">
    <name type="scientific">Heterodera trifolii</name>
    <dbReference type="NCBI Taxonomy" id="157864"/>
    <lineage>
        <taxon>Eukaryota</taxon>
        <taxon>Metazoa</taxon>
        <taxon>Ecdysozoa</taxon>
        <taxon>Nematoda</taxon>
        <taxon>Chromadorea</taxon>
        <taxon>Rhabditida</taxon>
        <taxon>Tylenchina</taxon>
        <taxon>Tylenchomorpha</taxon>
        <taxon>Tylenchoidea</taxon>
        <taxon>Heteroderidae</taxon>
        <taxon>Heteroderinae</taxon>
        <taxon>Heterodera</taxon>
    </lineage>
</organism>
<keyword evidence="2" id="KW-1185">Reference proteome</keyword>
<evidence type="ECO:0000313" key="1">
    <source>
        <dbReference type="EMBL" id="KAL3069632.1"/>
    </source>
</evidence>
<sequence length="169" mass="19866">MAQYFSTPIPNFHLGKETQTAILIDVLDSLIHIWAFFFDSTYRIQFHYKLENMFEKFPHYELKLLNEQEFEQFEKNGQKIVQTLKDIKIFGSQNQTKHLKKGKKNENSVGLLHESEEKSCINADEKAISALREEFGGMMKEKAEKVVKIIYSEEEGIGKMKKELEWLVK</sequence>
<dbReference type="AlphaFoldDB" id="A0ABD2HVW5"/>
<protein>
    <submittedName>
        <fullName evidence="1">Uncharacterized protein</fullName>
    </submittedName>
</protein>
<proteinExistence type="predicted"/>
<evidence type="ECO:0000313" key="2">
    <source>
        <dbReference type="Proteomes" id="UP001620626"/>
    </source>
</evidence>